<protein>
    <submittedName>
        <fullName evidence="2">Histidine phosphotransferase ChpT</fullName>
    </submittedName>
</protein>
<dbReference type="Gene3D" id="1.10.287.130">
    <property type="match status" value="1"/>
</dbReference>
<evidence type="ECO:0000259" key="1">
    <source>
        <dbReference type="Pfam" id="PF10090"/>
    </source>
</evidence>
<dbReference type="RefSeq" id="WP_264599886.1">
    <property type="nucleotide sequence ID" value="NZ_JAOQNS010000001.1"/>
</dbReference>
<dbReference type="EMBL" id="JAOQNS010000001">
    <property type="protein sequence ID" value="MCW2306227.1"/>
    <property type="molecule type" value="Genomic_DNA"/>
</dbReference>
<dbReference type="Pfam" id="PF10090">
    <property type="entry name" value="HPTransfase"/>
    <property type="match status" value="1"/>
</dbReference>
<evidence type="ECO:0000313" key="3">
    <source>
        <dbReference type="Proteomes" id="UP001209755"/>
    </source>
</evidence>
<sequence>MAQSDDISAIDLGALLCSRVCHDIISPVGAINNGLEVLDEGGAEEMQEFAMDLIRKSAVQASAKLQFARIAFGAAGSAGAEVDTGDAQKVAEGYMAGEKATLSWAGERVLMAKNRVKLLLNLLLVANSMIPRGGTIDFSISGPADAPVFRYLIKGTGMRVPEHLGGQLSGEVEPDGLTAHEIQPVYTGMLARACGTAVSWDVSEAEIVLTAAPA</sequence>
<accession>A0ABT3H759</accession>
<organism evidence="2 3">
    <name type="scientific">Rhodobium gokarnense</name>
    <dbReference type="NCBI Taxonomy" id="364296"/>
    <lineage>
        <taxon>Bacteria</taxon>
        <taxon>Pseudomonadati</taxon>
        <taxon>Pseudomonadota</taxon>
        <taxon>Alphaproteobacteria</taxon>
        <taxon>Hyphomicrobiales</taxon>
        <taxon>Rhodobiaceae</taxon>
        <taxon>Rhodobium</taxon>
    </lineage>
</organism>
<dbReference type="Proteomes" id="UP001209755">
    <property type="component" value="Unassembled WGS sequence"/>
</dbReference>
<dbReference type="Gene3D" id="3.30.565.10">
    <property type="entry name" value="Histidine kinase-like ATPase, C-terminal domain"/>
    <property type="match status" value="1"/>
</dbReference>
<proteinExistence type="predicted"/>
<feature type="domain" description="Histidine phosphotransferase ChpT C-terminal" evidence="1">
    <location>
        <begin position="84"/>
        <end position="205"/>
    </location>
</feature>
<dbReference type="InterPro" id="IPR036890">
    <property type="entry name" value="HATPase_C_sf"/>
</dbReference>
<keyword evidence="3" id="KW-1185">Reference proteome</keyword>
<comment type="caution">
    <text evidence="2">The sequence shown here is derived from an EMBL/GenBank/DDBJ whole genome shotgun (WGS) entry which is preliminary data.</text>
</comment>
<gene>
    <name evidence="2" type="ORF">M2319_000543</name>
</gene>
<reference evidence="3" key="1">
    <citation type="submission" date="2023-07" db="EMBL/GenBank/DDBJ databases">
        <title>Genome sequencing of Purple Non-Sulfur Bacteria from various extreme environments.</title>
        <authorList>
            <person name="Mayer M."/>
        </authorList>
    </citation>
    <scope>NUCLEOTIDE SEQUENCE [LARGE SCALE GENOMIC DNA]</scope>
    <source>
        <strain evidence="3">DSM 17935</strain>
    </source>
</reference>
<dbReference type="InterPro" id="IPR018762">
    <property type="entry name" value="ChpT_C"/>
</dbReference>
<name>A0ABT3H759_9HYPH</name>
<evidence type="ECO:0000313" key="2">
    <source>
        <dbReference type="EMBL" id="MCW2306227.1"/>
    </source>
</evidence>
<dbReference type="NCBIfam" id="NF046018">
    <property type="entry name" value="HisPtaseChptBrucRhz"/>
    <property type="match status" value="1"/>
</dbReference>